<dbReference type="Pfam" id="PF23608">
    <property type="entry name" value="Ig_ILCR1"/>
    <property type="match status" value="1"/>
</dbReference>
<evidence type="ECO:0000313" key="4">
    <source>
        <dbReference type="Proteomes" id="UP000035680"/>
    </source>
</evidence>
<reference evidence="5" key="2">
    <citation type="submission" date="2015-08" db="UniProtKB">
        <authorList>
            <consortium name="WormBaseParasite"/>
        </authorList>
    </citation>
    <scope>IDENTIFICATION</scope>
</reference>
<feature type="domain" description="ILCR1 Ig-like" evidence="3">
    <location>
        <begin position="174"/>
        <end position="285"/>
    </location>
</feature>
<keyword evidence="4" id="KW-1185">Reference proteome</keyword>
<feature type="transmembrane region" description="Helical" evidence="1">
    <location>
        <begin position="304"/>
        <end position="329"/>
    </location>
</feature>
<dbReference type="STRING" id="75913.A0A0K0FMM0"/>
<protein>
    <submittedName>
        <fullName evidence="5">SEFIR domain-containing protein</fullName>
    </submittedName>
</protein>
<reference evidence="4" key="1">
    <citation type="submission" date="2014-07" db="EMBL/GenBank/DDBJ databases">
        <authorList>
            <person name="Martin A.A"/>
            <person name="De Silva N."/>
        </authorList>
    </citation>
    <scope>NUCLEOTIDE SEQUENCE</scope>
</reference>
<dbReference type="Proteomes" id="UP000035680">
    <property type="component" value="Unassembled WGS sequence"/>
</dbReference>
<evidence type="ECO:0000313" key="5">
    <source>
        <dbReference type="WBParaSite" id="SVE_1024700.1"/>
    </source>
</evidence>
<name>A0A0K0FMM0_STRVS</name>
<dbReference type="WBParaSite" id="SVE_1024700.1">
    <property type="protein sequence ID" value="SVE_1024700.1"/>
    <property type="gene ID" value="SVE_1024700"/>
</dbReference>
<feature type="signal peptide" evidence="2">
    <location>
        <begin position="1"/>
        <end position="16"/>
    </location>
</feature>
<sequence>MLKIIIIFIATPCILGDNISCFPNCIAIIADSYNPKFFNVNFSNVIELATDFIIRVSLNLISSNINSNTQTNPINGDPMSEVTIQIKSTLPNIPISVYNDNLKKINFTIIAQRYRISSNDTNIIIKNFFEFGQKYTIKIGYKKIRLNMIDYYDKISNNCSPADIVFGSAHYASLWKSNFNMISIDNNNKMINISFSGAPSQYCFEEYEIELENLNNSKVESKFFSKNMLTEKNGYFFGNVTFKHLFSDNVYVSRIKASKYRGSDNICLCIQRDWNCGCMVEMSNQIYIESSILLDNEENLKNIVFWHILLLFVIFTFFFMSLIISCILFSHITKTYFTSQIITKSTPLLSHSSESSWIYQNTRSFNDKNVMQNILIIHNNIEYAETLAYELKEYNCNILLDCWDSKKINKNKNFWISNCLKIADKILLIPDKKENNENNVYRTFLSCINITDPRVIIVVFQNNIFNEISLCTEKLYILPRDKELLLVNALLLKKQRCSLDSSLFQDTLFDDNFYKDKNNEEKKNEENSKTTSLSSYTENCDELFTNDIFRDTSLDRIMEICEETV</sequence>
<keyword evidence="2" id="KW-0732">Signal</keyword>
<keyword evidence="1" id="KW-0472">Membrane</keyword>
<keyword evidence="1" id="KW-1133">Transmembrane helix</keyword>
<organism evidence="4 5">
    <name type="scientific">Strongyloides venezuelensis</name>
    <name type="common">Threadworm</name>
    <dbReference type="NCBI Taxonomy" id="75913"/>
    <lineage>
        <taxon>Eukaryota</taxon>
        <taxon>Metazoa</taxon>
        <taxon>Ecdysozoa</taxon>
        <taxon>Nematoda</taxon>
        <taxon>Chromadorea</taxon>
        <taxon>Rhabditida</taxon>
        <taxon>Tylenchina</taxon>
        <taxon>Panagrolaimomorpha</taxon>
        <taxon>Strongyloidoidea</taxon>
        <taxon>Strongyloididae</taxon>
        <taxon>Strongyloides</taxon>
    </lineage>
</organism>
<proteinExistence type="predicted"/>
<evidence type="ECO:0000256" key="2">
    <source>
        <dbReference type="SAM" id="SignalP"/>
    </source>
</evidence>
<evidence type="ECO:0000259" key="3">
    <source>
        <dbReference type="Pfam" id="PF23608"/>
    </source>
</evidence>
<accession>A0A0K0FMM0</accession>
<dbReference type="AlphaFoldDB" id="A0A0K0FMM0"/>
<dbReference type="InterPro" id="IPR057066">
    <property type="entry name" value="Ig_ILCR1"/>
</dbReference>
<feature type="chain" id="PRO_5005329875" evidence="2">
    <location>
        <begin position="17"/>
        <end position="565"/>
    </location>
</feature>
<keyword evidence="1" id="KW-0812">Transmembrane</keyword>
<evidence type="ECO:0000256" key="1">
    <source>
        <dbReference type="SAM" id="Phobius"/>
    </source>
</evidence>